<dbReference type="PANTHER" id="PTHR23053:SF0">
    <property type="entry name" value="HYDROCEPHALUS-INDUCING PROTEIN HOMOLOG"/>
    <property type="match status" value="1"/>
</dbReference>
<dbReference type="GO" id="GO:0003341">
    <property type="term" value="P:cilium movement"/>
    <property type="evidence" value="ECO:0007669"/>
    <property type="project" value="TreeGrafter"/>
</dbReference>
<dbReference type="Gene3D" id="2.60.40.10">
    <property type="entry name" value="Immunoglobulins"/>
    <property type="match status" value="3"/>
</dbReference>
<feature type="non-terminal residue" evidence="1">
    <location>
        <position position="1"/>
    </location>
</feature>
<accession>A0A1B6MKP5</accession>
<dbReference type="GO" id="GO:1904158">
    <property type="term" value="P:axonemal central apparatus assembly"/>
    <property type="evidence" value="ECO:0007669"/>
    <property type="project" value="TreeGrafter"/>
</dbReference>
<dbReference type="EMBL" id="GEBQ01003447">
    <property type="protein sequence ID" value="JAT36530.1"/>
    <property type="molecule type" value="Transcribed_RNA"/>
</dbReference>
<organism evidence="1">
    <name type="scientific">Graphocephala atropunctata</name>
    <dbReference type="NCBI Taxonomy" id="36148"/>
    <lineage>
        <taxon>Eukaryota</taxon>
        <taxon>Metazoa</taxon>
        <taxon>Ecdysozoa</taxon>
        <taxon>Arthropoda</taxon>
        <taxon>Hexapoda</taxon>
        <taxon>Insecta</taxon>
        <taxon>Pterygota</taxon>
        <taxon>Neoptera</taxon>
        <taxon>Paraneoptera</taxon>
        <taxon>Hemiptera</taxon>
        <taxon>Auchenorrhyncha</taxon>
        <taxon>Membracoidea</taxon>
        <taxon>Cicadellidae</taxon>
        <taxon>Cicadellinae</taxon>
        <taxon>Cicadellini</taxon>
        <taxon>Graphocephala</taxon>
    </lineage>
</organism>
<name>A0A1B6MKP5_9HEMI</name>
<proteinExistence type="predicted"/>
<protein>
    <recommendedName>
        <fullName evidence="2">Abnormal spindle-like microcephaly-associated protein ASH domain-containing protein</fullName>
    </recommendedName>
</protein>
<dbReference type="AlphaFoldDB" id="A0A1B6MKP5"/>
<sequence>PDGPEPGAQRILCFQDEPEFEELPVSSISVVLLVSASADYTKVVCPTKAITFPPTIVQQVEEHTLVLSNDGTVPAVFSWILQNQYRSCLDECRKASYGAVSMGPERPKLQPVRTDRRANTVRRPATCSHVRPCPLPSSVALVPQDDSVLEMTQPRSDVANFCWPMSVEPILGKIPAGEQVTCVVRFQPKELSNFSCNLQLSVENEEPGVEAVVVQVAGCSMLPCCHLVVSDCLPSSHPDQLQIVFRALGVGRQIHKCVTVVNTTTENYTFHWRELGQEKLSPFACSVPVSQLNATKHLEMLFSFIPKEVGMFQSTWRLTIPERQVEQSVQLIGIASEPSVCFLPNFVRLRTTLIGTRSEGRVQLINQEDCDLRFSVDPDSLYCGTWGQTVQVFPMRGVAPAQSQTDFKLCLTPTQAGEGKFHVRVSVQLVRCPLTLDLAAECYQVQPVLVYHDHTRTSHHLRSDRDNCIDVGIIELRIPLTLSFTLTNVGKPVFHYHWLLDTEAQVSISAATATGIVGPQAKLGLSLQLTALSRTSFCQLRVQLLISKGPTFVMLLSGTSAQPMFRFSFSRHDFGPCFVQCSDVEYNKTDLVFSNMDENSLIIEGQFENQPYLRVGITQA</sequence>
<dbReference type="InterPro" id="IPR033305">
    <property type="entry name" value="Hydin-like"/>
</dbReference>
<reference evidence="1" key="1">
    <citation type="submission" date="2015-11" db="EMBL/GenBank/DDBJ databases">
        <title>De novo transcriptome assembly of four potential Pierce s Disease insect vectors from Arizona vineyards.</title>
        <authorList>
            <person name="Tassone E.E."/>
        </authorList>
    </citation>
    <scope>NUCLEOTIDE SEQUENCE</scope>
</reference>
<gene>
    <name evidence="1" type="ORF">g.50095</name>
</gene>
<evidence type="ECO:0008006" key="2">
    <source>
        <dbReference type="Google" id="ProtNLM"/>
    </source>
</evidence>
<evidence type="ECO:0000313" key="1">
    <source>
        <dbReference type="EMBL" id="JAT36530.1"/>
    </source>
</evidence>
<dbReference type="InterPro" id="IPR013783">
    <property type="entry name" value="Ig-like_fold"/>
</dbReference>
<dbReference type="PANTHER" id="PTHR23053">
    <property type="entry name" value="DLEC1 DELETED IN LUNG AND ESOPHAGEAL CANCER 1"/>
    <property type="match status" value="1"/>
</dbReference>
<feature type="non-terminal residue" evidence="1">
    <location>
        <position position="620"/>
    </location>
</feature>
<dbReference type="GO" id="GO:0005930">
    <property type="term" value="C:axoneme"/>
    <property type="evidence" value="ECO:0007669"/>
    <property type="project" value="TreeGrafter"/>
</dbReference>